<accession>A0A1B6JVQ2</accession>
<dbReference type="AlphaFoldDB" id="A0A1B6JVQ2"/>
<name>A0A1B6JVQ2_9HEMI</name>
<feature type="non-terminal residue" evidence="2">
    <location>
        <position position="144"/>
    </location>
</feature>
<organism evidence="2">
    <name type="scientific">Homalodisca liturata</name>
    <dbReference type="NCBI Taxonomy" id="320908"/>
    <lineage>
        <taxon>Eukaryota</taxon>
        <taxon>Metazoa</taxon>
        <taxon>Ecdysozoa</taxon>
        <taxon>Arthropoda</taxon>
        <taxon>Hexapoda</taxon>
        <taxon>Insecta</taxon>
        <taxon>Pterygota</taxon>
        <taxon>Neoptera</taxon>
        <taxon>Paraneoptera</taxon>
        <taxon>Hemiptera</taxon>
        <taxon>Auchenorrhyncha</taxon>
        <taxon>Membracoidea</taxon>
        <taxon>Cicadellidae</taxon>
        <taxon>Cicadellinae</taxon>
        <taxon>Proconiini</taxon>
        <taxon>Homalodisca</taxon>
    </lineage>
</organism>
<proteinExistence type="predicted"/>
<evidence type="ECO:0000313" key="2">
    <source>
        <dbReference type="EMBL" id="JAT02994.1"/>
    </source>
</evidence>
<feature type="transmembrane region" description="Helical" evidence="1">
    <location>
        <begin position="102"/>
        <end position="129"/>
    </location>
</feature>
<dbReference type="EMBL" id="GECU01004713">
    <property type="protein sequence ID" value="JAT02994.1"/>
    <property type="molecule type" value="Transcribed_RNA"/>
</dbReference>
<gene>
    <name evidence="2" type="ORF">g.4710</name>
</gene>
<keyword evidence="1" id="KW-1133">Transmembrane helix</keyword>
<keyword evidence="1" id="KW-0812">Transmembrane</keyword>
<keyword evidence="1" id="KW-0472">Membrane</keyword>
<reference evidence="2" key="1">
    <citation type="submission" date="2015-11" db="EMBL/GenBank/DDBJ databases">
        <title>De novo transcriptome assembly of four potential Pierce s Disease insect vectors from Arizona vineyards.</title>
        <authorList>
            <person name="Tassone E.E."/>
        </authorList>
    </citation>
    <scope>NUCLEOTIDE SEQUENCE</scope>
</reference>
<protein>
    <submittedName>
        <fullName evidence="2">Uncharacterized protein</fullName>
    </submittedName>
</protein>
<evidence type="ECO:0000256" key="1">
    <source>
        <dbReference type="SAM" id="Phobius"/>
    </source>
</evidence>
<sequence>MANVWRGVHIYSLEYTTLTWTARRVPAIHSNITHMIVTARTPPVYYKGIRQQLRFAQIVSKVSTIVVSTETMPPSGITPTNEPDVPRNITSNHIAISQENSIYYIIAGILILTLLISVLLSIVIIRTIYSHLILQTDRRSHYST</sequence>